<dbReference type="Proteomes" id="UP001596157">
    <property type="component" value="Unassembled WGS sequence"/>
</dbReference>
<organism evidence="3 4">
    <name type="scientific">Actinokineospora guangxiensis</name>
    <dbReference type="NCBI Taxonomy" id="1490288"/>
    <lineage>
        <taxon>Bacteria</taxon>
        <taxon>Bacillati</taxon>
        <taxon>Actinomycetota</taxon>
        <taxon>Actinomycetes</taxon>
        <taxon>Pseudonocardiales</taxon>
        <taxon>Pseudonocardiaceae</taxon>
        <taxon>Actinokineospora</taxon>
    </lineage>
</organism>
<evidence type="ECO:0000313" key="3">
    <source>
        <dbReference type="EMBL" id="MFC5290216.1"/>
    </source>
</evidence>
<proteinExistence type="inferred from homology"/>
<dbReference type="RefSeq" id="WP_378250098.1">
    <property type="nucleotide sequence ID" value="NZ_JBHSKF010000015.1"/>
</dbReference>
<dbReference type="Gene3D" id="3.30.1370.60">
    <property type="entry name" value="Hypothetical oxidoreductase yiak, domain 2"/>
    <property type="match status" value="2"/>
</dbReference>
<dbReference type="PANTHER" id="PTHR11091:SF0">
    <property type="entry name" value="MALATE DEHYDROGENASE"/>
    <property type="match status" value="1"/>
</dbReference>
<dbReference type="InterPro" id="IPR043144">
    <property type="entry name" value="Mal/L-sulf/L-lact_DH-like_ah"/>
</dbReference>
<dbReference type="PANTHER" id="PTHR11091">
    <property type="entry name" value="OXIDOREDUCTASE-RELATED"/>
    <property type="match status" value="1"/>
</dbReference>
<dbReference type="SUPFAM" id="SSF89733">
    <property type="entry name" value="L-sulfolactate dehydrogenase-like"/>
    <property type="match status" value="1"/>
</dbReference>
<dbReference type="InterPro" id="IPR036111">
    <property type="entry name" value="Mal/L-sulfo/L-lacto_DH-like_sf"/>
</dbReference>
<sequence length="288" mass="28206">MTDLDTAPAPASTRVPVGALLDFTAAVLFAHGLPAARATAAAEALCHGDITGSPEHGLTTLARVHLPLLASGRVDPDAEPRVAADRGAAVLLDAADAPGLWLACEAADLACRRAAAHGVGVVAVRGGLAYGRPGHAALRAARRGMVGVVTLADGTLAVAAPGGGRPPLLLDADPGGAGALGLAVRVLAALVPGAGIGPLSGGTGDTGGSGGCTALVLAPGALRGADAFDRDAAALLTPFLDPHGAYPGCREARLAAEADARGVPLSHRLVDDLVALARGLGLRVPDTC</sequence>
<comment type="similarity">
    <text evidence="1">Belongs to the LDH2/MDH2 oxidoreductase family.</text>
</comment>
<comment type="caution">
    <text evidence="3">The sequence shown here is derived from an EMBL/GenBank/DDBJ whole genome shotgun (WGS) entry which is preliminary data.</text>
</comment>
<keyword evidence="2" id="KW-0560">Oxidoreductase</keyword>
<protein>
    <submittedName>
        <fullName evidence="3">Ldh family oxidoreductase</fullName>
    </submittedName>
</protein>
<evidence type="ECO:0000256" key="2">
    <source>
        <dbReference type="ARBA" id="ARBA00023002"/>
    </source>
</evidence>
<accession>A0ABW0ETY3</accession>
<dbReference type="EMBL" id="JBHSKF010000015">
    <property type="protein sequence ID" value="MFC5290216.1"/>
    <property type="molecule type" value="Genomic_DNA"/>
</dbReference>
<dbReference type="InterPro" id="IPR043143">
    <property type="entry name" value="Mal/L-sulf/L-lact_DH-like_NADP"/>
</dbReference>
<name>A0ABW0ETY3_9PSEU</name>
<gene>
    <name evidence="3" type="ORF">ACFPM7_24430</name>
</gene>
<keyword evidence="4" id="KW-1185">Reference proteome</keyword>
<reference evidence="4" key="1">
    <citation type="journal article" date="2019" name="Int. J. Syst. Evol. Microbiol.">
        <title>The Global Catalogue of Microorganisms (GCM) 10K type strain sequencing project: providing services to taxonomists for standard genome sequencing and annotation.</title>
        <authorList>
            <consortium name="The Broad Institute Genomics Platform"/>
            <consortium name="The Broad Institute Genome Sequencing Center for Infectious Disease"/>
            <person name="Wu L."/>
            <person name="Ma J."/>
        </authorList>
    </citation>
    <scope>NUCLEOTIDE SEQUENCE [LARGE SCALE GENOMIC DNA]</scope>
    <source>
        <strain evidence="4">CCUG 59778</strain>
    </source>
</reference>
<evidence type="ECO:0000256" key="1">
    <source>
        <dbReference type="ARBA" id="ARBA00006056"/>
    </source>
</evidence>
<dbReference type="InterPro" id="IPR003767">
    <property type="entry name" value="Malate/L-lactate_DH-like"/>
</dbReference>
<evidence type="ECO:0000313" key="4">
    <source>
        <dbReference type="Proteomes" id="UP001596157"/>
    </source>
</evidence>
<dbReference type="Gene3D" id="1.10.1530.10">
    <property type="match status" value="2"/>
</dbReference>
<dbReference type="Pfam" id="PF02615">
    <property type="entry name" value="Ldh_2"/>
    <property type="match status" value="1"/>
</dbReference>